<proteinExistence type="predicted"/>
<reference evidence="2 3" key="1">
    <citation type="submission" date="2018-04" db="EMBL/GenBank/DDBJ databases">
        <authorList>
            <person name="Vogel A."/>
        </authorList>
    </citation>
    <scope>NUCLEOTIDE SEQUENCE [LARGE SCALE GENOMIC DNA]</scope>
</reference>
<evidence type="ECO:0000313" key="3">
    <source>
        <dbReference type="Proteomes" id="UP000595140"/>
    </source>
</evidence>
<organism evidence="2 3">
    <name type="scientific">Cuscuta campestris</name>
    <dbReference type="NCBI Taxonomy" id="132261"/>
    <lineage>
        <taxon>Eukaryota</taxon>
        <taxon>Viridiplantae</taxon>
        <taxon>Streptophyta</taxon>
        <taxon>Embryophyta</taxon>
        <taxon>Tracheophyta</taxon>
        <taxon>Spermatophyta</taxon>
        <taxon>Magnoliopsida</taxon>
        <taxon>eudicotyledons</taxon>
        <taxon>Gunneridae</taxon>
        <taxon>Pentapetalae</taxon>
        <taxon>asterids</taxon>
        <taxon>lamiids</taxon>
        <taxon>Solanales</taxon>
        <taxon>Convolvulaceae</taxon>
        <taxon>Cuscuteae</taxon>
        <taxon>Cuscuta</taxon>
        <taxon>Cuscuta subgen. Grammica</taxon>
        <taxon>Cuscuta sect. Cleistogrammica</taxon>
    </lineage>
</organism>
<name>A0A484N630_9ASTE</name>
<sequence>MPQQPLNLWHFVVTFSKLMRALICMQSWLKGDDIITDFEDEPCHEELEFYEDIEEELRNTMRQVPLEENYEHIHVVEEGDDVGNFGTHQPGFTGRHFCFMYKHSLEDTFVLCISMLDPF</sequence>
<feature type="chain" id="PRO_5019870400" evidence="1">
    <location>
        <begin position="22"/>
        <end position="119"/>
    </location>
</feature>
<evidence type="ECO:0000313" key="2">
    <source>
        <dbReference type="EMBL" id="VFQ96755.1"/>
    </source>
</evidence>
<keyword evidence="1" id="KW-0732">Signal</keyword>
<keyword evidence="3" id="KW-1185">Reference proteome</keyword>
<gene>
    <name evidence="2" type="ORF">CCAM_LOCUS38531</name>
</gene>
<dbReference type="AlphaFoldDB" id="A0A484N630"/>
<protein>
    <submittedName>
        <fullName evidence="2">Uncharacterized protein</fullName>
    </submittedName>
</protein>
<dbReference type="Proteomes" id="UP000595140">
    <property type="component" value="Unassembled WGS sequence"/>
</dbReference>
<feature type="signal peptide" evidence="1">
    <location>
        <begin position="1"/>
        <end position="21"/>
    </location>
</feature>
<evidence type="ECO:0000256" key="1">
    <source>
        <dbReference type="SAM" id="SignalP"/>
    </source>
</evidence>
<accession>A0A484N630</accession>
<dbReference type="EMBL" id="OOIL02006271">
    <property type="protein sequence ID" value="VFQ96755.1"/>
    <property type="molecule type" value="Genomic_DNA"/>
</dbReference>